<reference evidence="5 6" key="1">
    <citation type="submission" date="2019-02" db="EMBL/GenBank/DDBJ databases">
        <title>Deep-cultivation of Planctomycetes and their phenomic and genomic characterization uncovers novel biology.</title>
        <authorList>
            <person name="Wiegand S."/>
            <person name="Jogler M."/>
            <person name="Boedeker C."/>
            <person name="Pinto D."/>
            <person name="Vollmers J."/>
            <person name="Rivas-Marin E."/>
            <person name="Kohn T."/>
            <person name="Peeters S.H."/>
            <person name="Heuer A."/>
            <person name="Rast P."/>
            <person name="Oberbeckmann S."/>
            <person name="Bunk B."/>
            <person name="Jeske O."/>
            <person name="Meyerdierks A."/>
            <person name="Storesund J.E."/>
            <person name="Kallscheuer N."/>
            <person name="Luecker S."/>
            <person name="Lage O.M."/>
            <person name="Pohl T."/>
            <person name="Merkel B.J."/>
            <person name="Hornburger P."/>
            <person name="Mueller R.-W."/>
            <person name="Bruemmer F."/>
            <person name="Labrenz M."/>
            <person name="Spormann A.M."/>
            <person name="Op Den Camp H."/>
            <person name="Overmann J."/>
            <person name="Amann R."/>
            <person name="Jetten M.S.M."/>
            <person name="Mascher T."/>
            <person name="Medema M.H."/>
            <person name="Devos D.P."/>
            <person name="Kaster A.-K."/>
            <person name="Ovreas L."/>
            <person name="Rohde M."/>
            <person name="Galperin M.Y."/>
            <person name="Jogler C."/>
        </authorList>
    </citation>
    <scope>NUCLEOTIDE SEQUENCE [LARGE SCALE GENOMIC DNA]</scope>
    <source>
        <strain evidence="5 6">Pla111</strain>
    </source>
</reference>
<protein>
    <submittedName>
        <fullName evidence="5">Succinyl-diaminopimelate desuccinylase</fullName>
        <ecNumber evidence="5">3.5.1.18</ecNumber>
    </submittedName>
</protein>
<dbReference type="InterPro" id="IPR051458">
    <property type="entry name" value="Cyt/Met_Dipeptidase"/>
</dbReference>
<dbReference type="Proteomes" id="UP000318995">
    <property type="component" value="Unassembled WGS sequence"/>
</dbReference>
<gene>
    <name evidence="5" type="primary">dapE</name>
    <name evidence="5" type="ORF">Pla111_09160</name>
</gene>
<dbReference type="AlphaFoldDB" id="A0A5C5WAG4"/>
<keyword evidence="3 5" id="KW-0378">Hydrolase</keyword>
<dbReference type="SUPFAM" id="SSF53187">
    <property type="entry name" value="Zn-dependent exopeptidases"/>
    <property type="match status" value="1"/>
</dbReference>
<dbReference type="Pfam" id="PF07687">
    <property type="entry name" value="M20_dimer"/>
    <property type="match status" value="1"/>
</dbReference>
<evidence type="ECO:0000313" key="5">
    <source>
        <dbReference type="EMBL" id="TWT47303.1"/>
    </source>
</evidence>
<proteinExistence type="predicted"/>
<evidence type="ECO:0000256" key="1">
    <source>
        <dbReference type="ARBA" id="ARBA00022670"/>
    </source>
</evidence>
<dbReference type="GO" id="GO:0046872">
    <property type="term" value="F:metal ion binding"/>
    <property type="evidence" value="ECO:0007669"/>
    <property type="project" value="UniProtKB-KW"/>
</dbReference>
<dbReference type="GO" id="GO:0008233">
    <property type="term" value="F:peptidase activity"/>
    <property type="evidence" value="ECO:0007669"/>
    <property type="project" value="UniProtKB-KW"/>
</dbReference>
<feature type="domain" description="Peptidase M20 dimerisation" evidence="4">
    <location>
        <begin position="230"/>
        <end position="388"/>
    </location>
</feature>
<dbReference type="PANTHER" id="PTHR43270">
    <property type="entry name" value="BETA-ALA-HIS DIPEPTIDASE"/>
    <property type="match status" value="1"/>
</dbReference>
<dbReference type="GO" id="GO:0006508">
    <property type="term" value="P:proteolysis"/>
    <property type="evidence" value="ECO:0007669"/>
    <property type="project" value="UniProtKB-KW"/>
</dbReference>
<keyword evidence="1" id="KW-0645">Protease</keyword>
<dbReference type="InterPro" id="IPR002933">
    <property type="entry name" value="Peptidase_M20"/>
</dbReference>
<evidence type="ECO:0000259" key="4">
    <source>
        <dbReference type="Pfam" id="PF07687"/>
    </source>
</evidence>
<keyword evidence="2" id="KW-0479">Metal-binding</keyword>
<accession>A0A5C5WAG4</accession>
<evidence type="ECO:0000313" key="6">
    <source>
        <dbReference type="Proteomes" id="UP000318995"/>
    </source>
</evidence>
<dbReference type="Gene3D" id="3.30.70.360">
    <property type="match status" value="1"/>
</dbReference>
<evidence type="ECO:0000256" key="3">
    <source>
        <dbReference type="ARBA" id="ARBA00022801"/>
    </source>
</evidence>
<dbReference type="NCBIfam" id="NF006053">
    <property type="entry name" value="PRK08201.1"/>
    <property type="match status" value="1"/>
</dbReference>
<dbReference type="Pfam" id="PF01546">
    <property type="entry name" value="Peptidase_M20"/>
    <property type="match status" value="1"/>
</dbReference>
<dbReference type="EMBL" id="SJPH01000002">
    <property type="protein sequence ID" value="TWT47303.1"/>
    <property type="molecule type" value="Genomic_DNA"/>
</dbReference>
<dbReference type="GO" id="GO:0009014">
    <property type="term" value="F:succinyl-diaminopimelate desuccinylase activity"/>
    <property type="evidence" value="ECO:0007669"/>
    <property type="project" value="UniProtKB-EC"/>
</dbReference>
<evidence type="ECO:0000256" key="2">
    <source>
        <dbReference type="ARBA" id="ARBA00022723"/>
    </source>
</evidence>
<dbReference type="Gene3D" id="3.40.630.10">
    <property type="entry name" value="Zn peptidases"/>
    <property type="match status" value="1"/>
</dbReference>
<dbReference type="InterPro" id="IPR011650">
    <property type="entry name" value="Peptidase_M20_dimer"/>
</dbReference>
<organism evidence="5 6">
    <name type="scientific">Botrimarina hoheduenensis</name>
    <dbReference type="NCBI Taxonomy" id="2528000"/>
    <lineage>
        <taxon>Bacteria</taxon>
        <taxon>Pseudomonadati</taxon>
        <taxon>Planctomycetota</taxon>
        <taxon>Planctomycetia</taxon>
        <taxon>Pirellulales</taxon>
        <taxon>Lacipirellulaceae</taxon>
        <taxon>Botrimarina</taxon>
    </lineage>
</organism>
<name>A0A5C5WAG4_9BACT</name>
<dbReference type="PANTHER" id="PTHR43270:SF12">
    <property type="entry name" value="SUCCINYL-DIAMINOPIMELATE DESUCCINYLASE"/>
    <property type="match status" value="1"/>
</dbReference>
<dbReference type="EC" id="3.5.1.18" evidence="5"/>
<comment type="caution">
    <text evidence="5">The sequence shown here is derived from an EMBL/GenBank/DDBJ whole genome shotgun (WGS) entry which is preliminary data.</text>
</comment>
<dbReference type="NCBIfam" id="NF005914">
    <property type="entry name" value="PRK07907.1"/>
    <property type="match status" value="1"/>
</dbReference>
<keyword evidence="6" id="KW-1185">Reference proteome</keyword>
<dbReference type="NCBIfam" id="NF006579">
    <property type="entry name" value="PRK09104.1"/>
    <property type="match status" value="1"/>
</dbReference>
<sequence length="493" mass="53591">MLVKRFSSEYIRGFRWRPRPHPPFDLLFKLPLVPPEPNAPLDSSVFASRRGEHEAKLFELLRIPSVSADSRHKPDIARAADWVEAQLKGMGLSVSRLSTPGNPIIYAESPPVPGAPIALVYGHYDVQPPDPLEEWITPAFEPTVRDGSVYARGATDDKGQMLTHVLSAATVLAERGKLPIQLKYVIEGEEEVGSEHLEAVVERERQRLACDVVVVSDSSQFAPGVPAVTYGLRGIAYYELLVEGPKQDLHSGTFGGGVTNPANTLAKLIAALTDADGRIQVDGFYDDVIPLSDAERAEFARLPFSQEGFQKQLGVAGVWGEAGYSTLERRWARPTCDVNGLWSGYQGEGAKTVLPARAGAKVSFRLVPNQDPKKVSAGLRTLLEPLVPPGIRLTIVDHHGAPGVVFPLESPYMAAAAAAIEHGFGTPPVFIREGGSIPIVNTFARLLNADVLLLGWGRDDDNTHSPNEKFNLDDFHRGITASAALWNTLSRQA</sequence>